<name>A0A090T1Q6_9VIBR</name>
<reference evidence="3 4" key="2">
    <citation type="submission" date="2014-09" db="EMBL/GenBank/DDBJ databases">
        <authorList>
            <consortium name="NBRP consortium"/>
            <person name="Sawabe T."/>
            <person name="Meirelles P."/>
            <person name="Nakanishi M."/>
            <person name="Sayaka M."/>
            <person name="Hattori M."/>
            <person name="Ohkuma M."/>
        </authorList>
    </citation>
    <scope>NUCLEOTIDE SEQUENCE [LARGE SCALE GENOMIC DNA]</scope>
    <source>
        <strain evidence="3 4">JCM 19240</strain>
    </source>
</reference>
<organism evidence="3 4">
    <name type="scientific">Vibrio maritimus</name>
    <dbReference type="NCBI Taxonomy" id="990268"/>
    <lineage>
        <taxon>Bacteria</taxon>
        <taxon>Pseudomonadati</taxon>
        <taxon>Pseudomonadota</taxon>
        <taxon>Gammaproteobacteria</taxon>
        <taxon>Vibrionales</taxon>
        <taxon>Vibrionaceae</taxon>
        <taxon>Vibrio</taxon>
    </lineage>
</organism>
<dbReference type="EMBL" id="BBMT01000004">
    <property type="protein sequence ID" value="GAL33935.1"/>
    <property type="molecule type" value="Genomic_DNA"/>
</dbReference>
<comment type="caution">
    <text evidence="3">The sequence shown here is derived from an EMBL/GenBank/DDBJ whole genome shotgun (WGS) entry which is preliminary data.</text>
</comment>
<accession>A0A090T1Q6</accession>
<evidence type="ECO:0000259" key="2">
    <source>
        <dbReference type="SMART" id="SM00852"/>
    </source>
</evidence>
<dbReference type="InterPro" id="IPR036425">
    <property type="entry name" value="MoaB/Mog-like_dom_sf"/>
</dbReference>
<dbReference type="Gene3D" id="3.40.980.10">
    <property type="entry name" value="MoaB/Mog-like domain"/>
    <property type="match status" value="1"/>
</dbReference>
<evidence type="ECO:0000256" key="1">
    <source>
        <dbReference type="HAMAP-Rule" id="MF_00226"/>
    </source>
</evidence>
<dbReference type="SUPFAM" id="SSF53218">
    <property type="entry name" value="Molybdenum cofactor biosynthesis proteins"/>
    <property type="match status" value="1"/>
</dbReference>
<protein>
    <recommendedName>
        <fullName evidence="1">CinA-like protein</fullName>
    </recommendedName>
</protein>
<dbReference type="PIRSF" id="PIRSF006728">
    <property type="entry name" value="CinA"/>
    <property type="match status" value="1"/>
</dbReference>
<dbReference type="NCBIfam" id="TIGR00200">
    <property type="entry name" value="cinA_nterm"/>
    <property type="match status" value="1"/>
</dbReference>
<reference evidence="3 4" key="1">
    <citation type="submission" date="2014-09" db="EMBL/GenBank/DDBJ databases">
        <title>Vibrio maritimus JCM 19240. (C210) whole genome shotgun sequence.</title>
        <authorList>
            <person name="Sawabe T."/>
            <person name="Meirelles P."/>
            <person name="Nakanishi M."/>
            <person name="Sayaka M."/>
            <person name="Hattori M."/>
            <person name="Ohkuma M."/>
        </authorList>
    </citation>
    <scope>NUCLEOTIDE SEQUENCE [LARGE SCALE GENOMIC DNA]</scope>
    <source>
        <strain evidence="3 4">JCM 19240</strain>
    </source>
</reference>
<dbReference type="AlphaFoldDB" id="A0A090T1Q6"/>
<dbReference type="InterPro" id="IPR001453">
    <property type="entry name" value="MoaB/Mog_dom"/>
</dbReference>
<dbReference type="OrthoDB" id="9801454at2"/>
<dbReference type="InterPro" id="IPR050101">
    <property type="entry name" value="CinA"/>
</dbReference>
<dbReference type="InterPro" id="IPR008135">
    <property type="entry name" value="Competence-induced_CinA"/>
</dbReference>
<sequence>MPKIAMLSTGEEVLYGDIVDTNAAWLSRVFYEHGFSMYKRSTVGDQRASLLQELVMLSLNLDVVIVNGGLGPTSDDLSAEIAAEAADVPLVLNQGWLDTLKSFYAKRGKVMPESNIKQAMLPQGASVVDNPIGTACGFKMMINDCLFYFTPGVPSEFKKMATEQILPDLANHFQTTQGRVCRRIYTFGLSESGIADTLKHLSLPADYELGYRSYLPFIEVKLFGPADDLDTGTRVLAMIEKLLHSNVVSVDEPMLDRLGHLVELNNRTIAISEHATKGYLASWLQDNEKLAQYCGATWILGAKTASPLDRDSEQLGATLALAGATKGNCNADIAISTGKLENDQFSLAISTPKGEWGQTLKLQRTYSNQNVKTVISTVAADMLRRYLENKPMFPDYGFLTRTQDVFLPLDQITT</sequence>
<dbReference type="CDD" id="cd00885">
    <property type="entry name" value="cinA"/>
    <property type="match status" value="1"/>
</dbReference>
<dbReference type="Proteomes" id="UP000029224">
    <property type="component" value="Unassembled WGS sequence"/>
</dbReference>
<proteinExistence type="inferred from homology"/>
<dbReference type="SMART" id="SM00852">
    <property type="entry name" value="MoCF_biosynth"/>
    <property type="match status" value="1"/>
</dbReference>
<dbReference type="HAMAP" id="MF_00226_B">
    <property type="entry name" value="CinA_B"/>
    <property type="match status" value="1"/>
</dbReference>
<keyword evidence="4" id="KW-1185">Reference proteome</keyword>
<dbReference type="PANTHER" id="PTHR13939">
    <property type="entry name" value="NICOTINAMIDE-NUCLEOTIDE AMIDOHYDROLASE PNCC"/>
    <property type="match status" value="1"/>
</dbReference>
<evidence type="ECO:0000313" key="4">
    <source>
        <dbReference type="Proteomes" id="UP000029224"/>
    </source>
</evidence>
<dbReference type="Pfam" id="PF00994">
    <property type="entry name" value="MoCF_biosynth"/>
    <property type="match status" value="1"/>
</dbReference>
<dbReference type="PANTHER" id="PTHR13939:SF0">
    <property type="entry name" value="NMN AMIDOHYDROLASE-LIKE PROTEIN YFAY"/>
    <property type="match status" value="1"/>
</dbReference>
<feature type="domain" description="MoaB/Mog" evidence="2">
    <location>
        <begin position="5"/>
        <end position="172"/>
    </location>
</feature>
<comment type="similarity">
    <text evidence="1">Belongs to the CinA family.</text>
</comment>
<evidence type="ECO:0000313" key="3">
    <source>
        <dbReference type="EMBL" id="GAL33935.1"/>
    </source>
</evidence>
<gene>
    <name evidence="3" type="ORF">JCM19240_843</name>
</gene>